<protein>
    <recommendedName>
        <fullName evidence="5">MotA/TolQ/ExbB proton channel domain-containing protein</fullName>
    </recommendedName>
</protein>
<accession>A0A2T1LR13</accession>
<keyword evidence="4" id="KW-1185">Reference proteome</keyword>
<evidence type="ECO:0008006" key="5">
    <source>
        <dbReference type="Google" id="ProtNLM"/>
    </source>
</evidence>
<keyword evidence="2" id="KW-1133">Transmembrane helix</keyword>
<dbReference type="EMBL" id="PXOH01000063">
    <property type="protein sequence ID" value="PSF29691.1"/>
    <property type="molecule type" value="Genomic_DNA"/>
</dbReference>
<sequence>MVNLLSTFLSIVWQNSIFHVLTLGLLVIAICFEALSVRKYRNDYKKETKPIKEIINDLKKIKAQKHNGYSSNVTISDKDSSYINWIKEHFAGKVDEQNNFIAKMENGRFILLQYPLVLARSTPSSSLRFIPSILVALGVLGTFYGIQEGLSKISLTSVGQDSSNLLASSVQLLEGMKTAFSTSLMGLGSSSIFTIFLAYKEKDRRSDIVELRSELDKIAFLETPGRLLYHLNFEANERAATQLSETAQTLKEGFNNLIETQKQLSPQAIGSAVGQAMSPVFQEIKDELAALREIKADQGQEMLRQLIEEQREQLIKPIIAELEKSAQLTQEASGAVRELSNSLAASVDTIQHFQTQTLNELQNFASELRIIFEQFRTETQGVLENVSAELKVAVNSSIQAMDGQRNAFEISATQTAETFRLIREDLQQALQTQSEIERQMLQEFQERTVTIITTTGNEASRLMNEARENLIATLSNIDTLLQQTRVTVQQELEEFRHNYQAALQEFFYNQNQLLEGTLGEQRQGLNTVVQNLQSVFEQEIQRRQNVIKETEASLNQITNTVKVVSNLASAVGLTSVERLAQIKDITHVLGNESQRIEKAYDNLISRLNQSLEMSNQHLTNYLERAYDSERQFFTQADEATANISNRLLQAANYLVSAEYNRRNQEEI</sequence>
<proteinExistence type="predicted"/>
<evidence type="ECO:0000256" key="1">
    <source>
        <dbReference type="SAM" id="Coils"/>
    </source>
</evidence>
<dbReference type="RefSeq" id="WP_106459480.1">
    <property type="nucleotide sequence ID" value="NZ_PXOH01000063.1"/>
</dbReference>
<gene>
    <name evidence="3" type="ORF">C7H19_24245</name>
</gene>
<dbReference type="OrthoDB" id="9798009at2"/>
<reference evidence="3 4" key="1">
    <citation type="submission" date="2018-03" db="EMBL/GenBank/DDBJ databases">
        <title>The ancient ancestry and fast evolution of plastids.</title>
        <authorList>
            <person name="Moore K.R."/>
            <person name="Magnabosco C."/>
            <person name="Momper L."/>
            <person name="Gold D.A."/>
            <person name="Bosak T."/>
            <person name="Fournier G.P."/>
        </authorList>
    </citation>
    <scope>NUCLEOTIDE SEQUENCE [LARGE SCALE GENOMIC DNA]</scope>
    <source>
        <strain evidence="3 4">CCALA 016</strain>
    </source>
</reference>
<dbReference type="Proteomes" id="UP000239001">
    <property type="component" value="Unassembled WGS sequence"/>
</dbReference>
<keyword evidence="2" id="KW-0472">Membrane</keyword>
<organism evidence="3 4">
    <name type="scientific">Aphanothece hegewaldii CCALA 016</name>
    <dbReference type="NCBI Taxonomy" id="2107694"/>
    <lineage>
        <taxon>Bacteria</taxon>
        <taxon>Bacillati</taxon>
        <taxon>Cyanobacteriota</taxon>
        <taxon>Cyanophyceae</taxon>
        <taxon>Oscillatoriophycideae</taxon>
        <taxon>Chroococcales</taxon>
        <taxon>Aphanothecaceae</taxon>
        <taxon>Aphanothece</taxon>
    </lineage>
</organism>
<feature type="coiled-coil region" evidence="1">
    <location>
        <begin position="463"/>
        <end position="505"/>
    </location>
</feature>
<feature type="transmembrane region" description="Helical" evidence="2">
    <location>
        <begin position="12"/>
        <end position="35"/>
    </location>
</feature>
<feature type="transmembrane region" description="Helical" evidence="2">
    <location>
        <begin position="129"/>
        <end position="146"/>
    </location>
</feature>
<keyword evidence="1" id="KW-0175">Coiled coil</keyword>
<dbReference type="AlphaFoldDB" id="A0A2T1LR13"/>
<reference evidence="3 4" key="2">
    <citation type="submission" date="2018-03" db="EMBL/GenBank/DDBJ databases">
        <authorList>
            <person name="Keele B.F."/>
        </authorList>
    </citation>
    <scope>NUCLEOTIDE SEQUENCE [LARGE SCALE GENOMIC DNA]</scope>
    <source>
        <strain evidence="3 4">CCALA 016</strain>
    </source>
</reference>
<evidence type="ECO:0000313" key="3">
    <source>
        <dbReference type="EMBL" id="PSF29691.1"/>
    </source>
</evidence>
<comment type="caution">
    <text evidence="3">The sequence shown here is derived from an EMBL/GenBank/DDBJ whole genome shotgun (WGS) entry which is preliminary data.</text>
</comment>
<name>A0A2T1LR13_9CHRO</name>
<evidence type="ECO:0000256" key="2">
    <source>
        <dbReference type="SAM" id="Phobius"/>
    </source>
</evidence>
<evidence type="ECO:0000313" key="4">
    <source>
        <dbReference type="Proteomes" id="UP000239001"/>
    </source>
</evidence>
<keyword evidence="2" id="KW-0812">Transmembrane</keyword>